<feature type="non-terminal residue" evidence="1">
    <location>
        <position position="162"/>
    </location>
</feature>
<accession>A0A699JDM7</accession>
<gene>
    <name evidence="1" type="ORF">Tci_597827</name>
</gene>
<evidence type="ECO:0000313" key="1">
    <source>
        <dbReference type="EMBL" id="GFA25855.1"/>
    </source>
</evidence>
<dbReference type="GO" id="GO:0003964">
    <property type="term" value="F:RNA-directed DNA polymerase activity"/>
    <property type="evidence" value="ECO:0007669"/>
    <property type="project" value="UniProtKB-KW"/>
</dbReference>
<comment type="caution">
    <text evidence="1">The sequence shown here is derived from an EMBL/GenBank/DDBJ whole genome shotgun (WGS) entry which is preliminary data.</text>
</comment>
<keyword evidence="1" id="KW-0695">RNA-directed DNA polymerase</keyword>
<dbReference type="AlphaFoldDB" id="A0A699JDM7"/>
<sequence>MRTHSLSNLIVESFTISKRRNRRRSKQIVEPELRTIVEIPIVTMADQCTMAKLLQAPTEGYEDAIVVPAILAENFEPKHGLLNLVSSKQFYGHDKEDPHAHIRWFNKITSTMSKDADHHSNTNILNSFYGSWSWGFILMKQVLNGIGKSDYLGKLSEISRRS</sequence>
<reference evidence="1" key="1">
    <citation type="journal article" date="2019" name="Sci. Rep.">
        <title>Draft genome of Tanacetum cinerariifolium, the natural source of mosquito coil.</title>
        <authorList>
            <person name="Yamashiro T."/>
            <person name="Shiraishi A."/>
            <person name="Satake H."/>
            <person name="Nakayama K."/>
        </authorList>
    </citation>
    <scope>NUCLEOTIDE SEQUENCE</scope>
</reference>
<name>A0A699JDM7_TANCI</name>
<organism evidence="1">
    <name type="scientific">Tanacetum cinerariifolium</name>
    <name type="common">Dalmatian daisy</name>
    <name type="synonym">Chrysanthemum cinerariifolium</name>
    <dbReference type="NCBI Taxonomy" id="118510"/>
    <lineage>
        <taxon>Eukaryota</taxon>
        <taxon>Viridiplantae</taxon>
        <taxon>Streptophyta</taxon>
        <taxon>Embryophyta</taxon>
        <taxon>Tracheophyta</taxon>
        <taxon>Spermatophyta</taxon>
        <taxon>Magnoliopsida</taxon>
        <taxon>eudicotyledons</taxon>
        <taxon>Gunneridae</taxon>
        <taxon>Pentapetalae</taxon>
        <taxon>asterids</taxon>
        <taxon>campanulids</taxon>
        <taxon>Asterales</taxon>
        <taxon>Asteraceae</taxon>
        <taxon>Asteroideae</taxon>
        <taxon>Anthemideae</taxon>
        <taxon>Anthemidinae</taxon>
        <taxon>Tanacetum</taxon>
    </lineage>
</organism>
<dbReference type="EMBL" id="BKCJ010393944">
    <property type="protein sequence ID" value="GFA25855.1"/>
    <property type="molecule type" value="Genomic_DNA"/>
</dbReference>
<protein>
    <submittedName>
        <fullName evidence="1">Reverse transcriptase domain-containing protein</fullName>
    </submittedName>
</protein>
<keyword evidence="1" id="KW-0548">Nucleotidyltransferase</keyword>
<keyword evidence="1" id="KW-0808">Transferase</keyword>
<proteinExistence type="predicted"/>